<evidence type="ECO:0000256" key="2">
    <source>
        <dbReference type="ARBA" id="ARBA00005135"/>
    </source>
</evidence>
<evidence type="ECO:0000313" key="12">
    <source>
        <dbReference type="Proteomes" id="UP000308430"/>
    </source>
</evidence>
<comment type="caution">
    <text evidence="11">The sequence shown here is derived from an EMBL/GenBank/DDBJ whole genome shotgun (WGS) entry which is preliminary data.</text>
</comment>
<dbReference type="Proteomes" id="UP000308430">
    <property type="component" value="Unassembled WGS sequence"/>
</dbReference>
<dbReference type="PANTHER" id="PTHR43344:SF2">
    <property type="entry name" value="PHOSPHOSERINE PHOSPHATASE"/>
    <property type="match status" value="1"/>
</dbReference>
<sequence>MTTFIFDLDGTVTSQETLPLIAEHFQVAEQIEALTRETIQGNIPFVESFIKRVHILGKLPVDKVDELLGDVAMHPKIREFIKINAEHCAIATGNLTCWTTSLSRKLDCRFFGSEATVIDNRIDRIKVILKKENVVRHYKDRNEKVVFIGDGNNDVEAMREAHVSIACGLTHYPARSVLTIADYAVFDEEALCRQLNQLF</sequence>
<comment type="cofactor">
    <cofactor evidence="1">
        <name>Mg(2+)</name>
        <dbReference type="ChEBI" id="CHEBI:18420"/>
    </cofactor>
</comment>
<gene>
    <name evidence="11" type="ORF">E6C76_15720</name>
</gene>
<dbReference type="InterPro" id="IPR036412">
    <property type="entry name" value="HAD-like_sf"/>
</dbReference>
<dbReference type="NCBIfam" id="TIGR01488">
    <property type="entry name" value="HAD-SF-IB"/>
    <property type="match status" value="1"/>
</dbReference>
<dbReference type="InterPro" id="IPR050582">
    <property type="entry name" value="HAD-like_SerB"/>
</dbReference>
<evidence type="ECO:0000256" key="3">
    <source>
        <dbReference type="ARBA" id="ARBA00012640"/>
    </source>
</evidence>
<dbReference type="Gene3D" id="3.40.50.1000">
    <property type="entry name" value="HAD superfamily/HAD-like"/>
    <property type="match status" value="1"/>
</dbReference>
<dbReference type="PANTHER" id="PTHR43344">
    <property type="entry name" value="PHOSPHOSERINE PHOSPHATASE"/>
    <property type="match status" value="1"/>
</dbReference>
<evidence type="ECO:0000256" key="1">
    <source>
        <dbReference type="ARBA" id="ARBA00001946"/>
    </source>
</evidence>
<keyword evidence="12" id="KW-1185">Reference proteome</keyword>
<dbReference type="SUPFAM" id="SSF56784">
    <property type="entry name" value="HAD-like"/>
    <property type="match status" value="1"/>
</dbReference>
<dbReference type="GO" id="GO:0005737">
    <property type="term" value="C:cytoplasm"/>
    <property type="evidence" value="ECO:0007669"/>
    <property type="project" value="TreeGrafter"/>
</dbReference>
<keyword evidence="4" id="KW-0028">Amino-acid biosynthesis</keyword>
<evidence type="ECO:0000256" key="10">
    <source>
        <dbReference type="ARBA" id="ARBA00048523"/>
    </source>
</evidence>
<dbReference type="EMBL" id="SSOC01000005">
    <property type="protein sequence ID" value="THF64011.1"/>
    <property type="molecule type" value="Genomic_DNA"/>
</dbReference>
<evidence type="ECO:0000256" key="6">
    <source>
        <dbReference type="ARBA" id="ARBA00022801"/>
    </source>
</evidence>
<protein>
    <recommendedName>
        <fullName evidence="3">phosphoserine phosphatase</fullName>
        <ecNumber evidence="3">3.1.3.3</ecNumber>
    </recommendedName>
</protein>
<evidence type="ECO:0000256" key="4">
    <source>
        <dbReference type="ARBA" id="ARBA00022605"/>
    </source>
</evidence>
<accession>A0A4S4AVH4</accession>
<evidence type="ECO:0000256" key="5">
    <source>
        <dbReference type="ARBA" id="ARBA00022723"/>
    </source>
</evidence>
<reference evidence="11 12" key="1">
    <citation type="submission" date="2019-04" db="EMBL/GenBank/DDBJ databases">
        <title>Azoarcus nasutitermitis sp. nov. isolated from termite nest.</title>
        <authorList>
            <person name="Lin S.-Y."/>
            <person name="Hameed A."/>
            <person name="Hsu Y.-H."/>
            <person name="Young C.-C."/>
        </authorList>
    </citation>
    <scope>NUCLEOTIDE SEQUENCE [LARGE SCALE GENOMIC DNA]</scope>
    <source>
        <strain evidence="11 12">CC-YHH838</strain>
    </source>
</reference>
<evidence type="ECO:0000256" key="8">
    <source>
        <dbReference type="ARBA" id="ARBA00023299"/>
    </source>
</evidence>
<evidence type="ECO:0000256" key="9">
    <source>
        <dbReference type="ARBA" id="ARBA00048138"/>
    </source>
</evidence>
<dbReference type="OrthoDB" id="3180855at2"/>
<name>A0A4S4AVH4_9RHOO</name>
<keyword evidence="8" id="KW-0718">Serine biosynthesis</keyword>
<dbReference type="EC" id="3.1.3.3" evidence="3"/>
<keyword evidence="7" id="KW-0460">Magnesium</keyword>
<dbReference type="InterPro" id="IPR023214">
    <property type="entry name" value="HAD_sf"/>
</dbReference>
<comment type="catalytic activity">
    <reaction evidence="9">
        <text>O-phospho-L-serine + H2O = L-serine + phosphate</text>
        <dbReference type="Rhea" id="RHEA:21208"/>
        <dbReference type="ChEBI" id="CHEBI:15377"/>
        <dbReference type="ChEBI" id="CHEBI:33384"/>
        <dbReference type="ChEBI" id="CHEBI:43474"/>
        <dbReference type="ChEBI" id="CHEBI:57524"/>
        <dbReference type="EC" id="3.1.3.3"/>
    </reaction>
</comment>
<comment type="catalytic activity">
    <reaction evidence="10">
        <text>O-phospho-D-serine + H2O = D-serine + phosphate</text>
        <dbReference type="Rhea" id="RHEA:24873"/>
        <dbReference type="ChEBI" id="CHEBI:15377"/>
        <dbReference type="ChEBI" id="CHEBI:35247"/>
        <dbReference type="ChEBI" id="CHEBI:43474"/>
        <dbReference type="ChEBI" id="CHEBI:58680"/>
        <dbReference type="EC" id="3.1.3.3"/>
    </reaction>
</comment>
<comment type="pathway">
    <text evidence="2">Amino-acid biosynthesis; L-serine biosynthesis; L-serine from 3-phospho-D-glycerate: step 3/3.</text>
</comment>
<keyword evidence="5" id="KW-0479">Metal-binding</keyword>
<dbReference type="RefSeq" id="WP_136349167.1">
    <property type="nucleotide sequence ID" value="NZ_SSOC01000005.1"/>
</dbReference>
<dbReference type="AlphaFoldDB" id="A0A4S4AVH4"/>
<dbReference type="GO" id="GO:0006564">
    <property type="term" value="P:L-serine biosynthetic process"/>
    <property type="evidence" value="ECO:0007669"/>
    <property type="project" value="UniProtKB-KW"/>
</dbReference>
<dbReference type="GO" id="GO:0000287">
    <property type="term" value="F:magnesium ion binding"/>
    <property type="evidence" value="ECO:0007669"/>
    <property type="project" value="TreeGrafter"/>
</dbReference>
<evidence type="ECO:0000256" key="7">
    <source>
        <dbReference type="ARBA" id="ARBA00022842"/>
    </source>
</evidence>
<dbReference type="Pfam" id="PF00702">
    <property type="entry name" value="Hydrolase"/>
    <property type="match status" value="1"/>
</dbReference>
<evidence type="ECO:0000313" key="11">
    <source>
        <dbReference type="EMBL" id="THF64011.1"/>
    </source>
</evidence>
<proteinExistence type="predicted"/>
<dbReference type="GO" id="GO:0036424">
    <property type="term" value="F:L-phosphoserine phosphatase activity"/>
    <property type="evidence" value="ECO:0007669"/>
    <property type="project" value="TreeGrafter"/>
</dbReference>
<organism evidence="11 12">
    <name type="scientific">Pseudothauera nasutitermitis</name>
    <dbReference type="NCBI Taxonomy" id="2565930"/>
    <lineage>
        <taxon>Bacteria</taxon>
        <taxon>Pseudomonadati</taxon>
        <taxon>Pseudomonadota</taxon>
        <taxon>Betaproteobacteria</taxon>
        <taxon>Rhodocyclales</taxon>
        <taxon>Zoogloeaceae</taxon>
        <taxon>Pseudothauera</taxon>
    </lineage>
</organism>
<keyword evidence="6 11" id="KW-0378">Hydrolase</keyword>